<organism evidence="2 3">
    <name type="scientific">Panagrolaimus superbus</name>
    <dbReference type="NCBI Taxonomy" id="310955"/>
    <lineage>
        <taxon>Eukaryota</taxon>
        <taxon>Metazoa</taxon>
        <taxon>Ecdysozoa</taxon>
        <taxon>Nematoda</taxon>
        <taxon>Chromadorea</taxon>
        <taxon>Rhabditida</taxon>
        <taxon>Tylenchina</taxon>
        <taxon>Panagrolaimomorpha</taxon>
        <taxon>Panagrolaimoidea</taxon>
        <taxon>Panagrolaimidae</taxon>
        <taxon>Panagrolaimus</taxon>
    </lineage>
</organism>
<dbReference type="Proteomes" id="UP000887577">
    <property type="component" value="Unplaced"/>
</dbReference>
<feature type="compositionally biased region" description="Basic and acidic residues" evidence="1">
    <location>
        <begin position="11"/>
        <end position="21"/>
    </location>
</feature>
<accession>A0A914YT66</accession>
<protein>
    <submittedName>
        <fullName evidence="3">Uncharacterized protein</fullName>
    </submittedName>
</protein>
<reference evidence="3" key="1">
    <citation type="submission" date="2022-11" db="UniProtKB">
        <authorList>
            <consortium name="WormBaseParasite"/>
        </authorList>
    </citation>
    <scope>IDENTIFICATION</scope>
</reference>
<keyword evidence="2" id="KW-1185">Reference proteome</keyword>
<dbReference type="AlphaFoldDB" id="A0A914YT66"/>
<feature type="compositionally biased region" description="Low complexity" evidence="1">
    <location>
        <begin position="94"/>
        <end position="114"/>
    </location>
</feature>
<evidence type="ECO:0000313" key="2">
    <source>
        <dbReference type="Proteomes" id="UP000887577"/>
    </source>
</evidence>
<evidence type="ECO:0000256" key="1">
    <source>
        <dbReference type="SAM" id="MobiDB-lite"/>
    </source>
</evidence>
<proteinExistence type="predicted"/>
<dbReference type="WBParaSite" id="PSU_v2.g3354.t1">
    <property type="protein sequence ID" value="PSU_v2.g3354.t1"/>
    <property type="gene ID" value="PSU_v2.g3354"/>
</dbReference>
<feature type="region of interest" description="Disordered" evidence="1">
    <location>
        <begin position="1"/>
        <end position="123"/>
    </location>
</feature>
<feature type="compositionally biased region" description="Basic and acidic residues" evidence="1">
    <location>
        <begin position="29"/>
        <end position="38"/>
    </location>
</feature>
<name>A0A914YT66_9BILA</name>
<evidence type="ECO:0000313" key="3">
    <source>
        <dbReference type="WBParaSite" id="PSU_v2.g3354.t1"/>
    </source>
</evidence>
<sequence length="158" mass="17720">MRRISGTQTRTQREQQRKYMEKLTQARSKTVEFNEKSSLKLKKASRPTKLQLKSENTMFNKEHIKPPAIRRMGSSPRTGLMPADTYSPRRPSVDSESGSEAVSSSTPTTPRSPSQLQIPSVSLNGSKFQKHAYSTPVKKSFSVIGDDVFDENSIEVIS</sequence>